<dbReference type="RefSeq" id="WP_079646295.1">
    <property type="nucleotide sequence ID" value="NZ_FUYM01000001.1"/>
</dbReference>
<evidence type="ECO:0000259" key="1">
    <source>
        <dbReference type="Pfam" id="PF22688"/>
    </source>
</evidence>
<dbReference type="Pfam" id="PF22688">
    <property type="entry name" value="Hda_lid"/>
    <property type="match status" value="1"/>
</dbReference>
<evidence type="ECO:0000313" key="3">
    <source>
        <dbReference type="Proteomes" id="UP000189818"/>
    </source>
</evidence>
<dbReference type="InterPro" id="IPR055199">
    <property type="entry name" value="Hda_lid"/>
</dbReference>
<dbReference type="SUPFAM" id="SSF52540">
    <property type="entry name" value="P-loop containing nucleoside triphosphate hydrolases"/>
    <property type="match status" value="1"/>
</dbReference>
<dbReference type="AlphaFoldDB" id="A0A1T4ZXB7"/>
<accession>A0A1T4ZXB7</accession>
<sequence>MTDQIALPFVWPADEDERDFIVSEANSTAVRHLEHWSLWPVMATVLTGPRKSGRSLLGRIFAAKTGGRFVDNADTQDEEKLFHAWNAAQADHKPLLLAADLPSAKWRIKLPDLRSRLLASPHVAIEQPDFPLMLGLVEKLLHIRGLAVRPEVVRYVASRIERSYVGIGRIVDALDEAALARRRPITMAVAREALAAIGVTEDTYRLL</sequence>
<proteinExistence type="predicted"/>
<dbReference type="Gene3D" id="3.40.50.300">
    <property type="entry name" value="P-loop containing nucleotide triphosphate hydrolases"/>
    <property type="match status" value="1"/>
</dbReference>
<organism evidence="2 3">
    <name type="scientific">Rhizorhabdus histidinilytica</name>
    <dbReference type="NCBI Taxonomy" id="439228"/>
    <lineage>
        <taxon>Bacteria</taxon>
        <taxon>Pseudomonadati</taxon>
        <taxon>Pseudomonadota</taxon>
        <taxon>Alphaproteobacteria</taxon>
        <taxon>Sphingomonadales</taxon>
        <taxon>Sphingomonadaceae</taxon>
        <taxon>Rhizorhabdus</taxon>
    </lineage>
</organism>
<dbReference type="PANTHER" id="PTHR30050:SF5">
    <property type="entry name" value="DNAA REGULATORY INACTIVATOR HDA"/>
    <property type="match status" value="1"/>
</dbReference>
<feature type="domain" description="Hda lid" evidence="1">
    <location>
        <begin position="143"/>
        <end position="193"/>
    </location>
</feature>
<dbReference type="Proteomes" id="UP000189818">
    <property type="component" value="Unassembled WGS sequence"/>
</dbReference>
<dbReference type="InterPro" id="IPR027417">
    <property type="entry name" value="P-loop_NTPase"/>
</dbReference>
<dbReference type="OrthoDB" id="7390113at2"/>
<dbReference type="PANTHER" id="PTHR30050">
    <property type="entry name" value="CHROMOSOMAL REPLICATION INITIATOR PROTEIN DNAA"/>
    <property type="match status" value="1"/>
</dbReference>
<keyword evidence="3" id="KW-1185">Reference proteome</keyword>
<dbReference type="STRING" id="439228.SAMN06295920_101333"/>
<evidence type="ECO:0000313" key="2">
    <source>
        <dbReference type="EMBL" id="SKB27356.1"/>
    </source>
</evidence>
<dbReference type="GO" id="GO:0006270">
    <property type="term" value="P:DNA replication initiation"/>
    <property type="evidence" value="ECO:0007669"/>
    <property type="project" value="TreeGrafter"/>
</dbReference>
<name>A0A1T4ZXB7_9SPHN</name>
<reference evidence="3" key="1">
    <citation type="submission" date="2017-02" db="EMBL/GenBank/DDBJ databases">
        <authorList>
            <person name="Varghese N."/>
            <person name="Submissions S."/>
        </authorList>
    </citation>
    <scope>NUCLEOTIDE SEQUENCE [LARGE SCALE GENOMIC DNA]</scope>
    <source>
        <strain evidence="3">UM2</strain>
    </source>
</reference>
<dbReference type="Gene3D" id="1.10.8.60">
    <property type="match status" value="1"/>
</dbReference>
<gene>
    <name evidence="2" type="ORF">SAMN06295920_101333</name>
</gene>
<dbReference type="GO" id="GO:0005886">
    <property type="term" value="C:plasma membrane"/>
    <property type="evidence" value="ECO:0007669"/>
    <property type="project" value="TreeGrafter"/>
</dbReference>
<dbReference type="GO" id="GO:0003688">
    <property type="term" value="F:DNA replication origin binding"/>
    <property type="evidence" value="ECO:0007669"/>
    <property type="project" value="TreeGrafter"/>
</dbReference>
<protein>
    <submittedName>
        <fullName evidence="2">DnaA protein</fullName>
    </submittedName>
</protein>
<dbReference type="EMBL" id="FUYM01000001">
    <property type="protein sequence ID" value="SKB27356.1"/>
    <property type="molecule type" value="Genomic_DNA"/>
</dbReference>